<comment type="caution">
    <text evidence="1">The sequence shown here is derived from an EMBL/GenBank/DDBJ whole genome shotgun (WGS) entry which is preliminary data.</text>
</comment>
<evidence type="ECO:0000313" key="2">
    <source>
        <dbReference type="Proteomes" id="UP001057402"/>
    </source>
</evidence>
<keyword evidence="2" id="KW-1185">Reference proteome</keyword>
<protein>
    <submittedName>
        <fullName evidence="1">Uncharacterized protein</fullName>
    </submittedName>
</protein>
<dbReference type="Proteomes" id="UP001057402">
    <property type="component" value="Chromosome 7"/>
</dbReference>
<gene>
    <name evidence="1" type="ORF">MLD38_023523</name>
</gene>
<name>A0ACB9NW15_9MYRT</name>
<evidence type="ECO:0000313" key="1">
    <source>
        <dbReference type="EMBL" id="KAI4338465.1"/>
    </source>
</evidence>
<reference evidence="2" key="1">
    <citation type="journal article" date="2023" name="Front. Plant Sci.">
        <title>Chromosomal-level genome assembly of Melastoma candidum provides insights into trichome evolution.</title>
        <authorList>
            <person name="Zhong Y."/>
            <person name="Wu W."/>
            <person name="Sun C."/>
            <person name="Zou P."/>
            <person name="Liu Y."/>
            <person name="Dai S."/>
            <person name="Zhou R."/>
        </authorList>
    </citation>
    <scope>NUCLEOTIDE SEQUENCE [LARGE SCALE GENOMIC DNA]</scope>
</reference>
<dbReference type="EMBL" id="CM042886">
    <property type="protein sequence ID" value="KAI4338465.1"/>
    <property type="molecule type" value="Genomic_DNA"/>
</dbReference>
<sequence length="1977" mass="210026">MDCDENDFQSQSQNQQLADEGSAKYSPVLQPFGLSKFDFDDNLQEHLRFDSLVESEVFLGIESNVESQWIEDYSQGNAAIEFATCASESCPISRHNNVWSEATSSESVEMLLKSVGLEEAMPRQPAIQPSNSSEPCSTITQMEPNLTDDTGIVSDKADASNGESRSPVSEILPGSTVEKAVEGHQPFEEAVLTFNGTSSEGNIIKGDLSIQCGNFGSPTIINVCADRTDVVAHGESAKSQNSSDLEVQELNRSAGMETAATDCDKAVNVAVLDEEVTKSQKDAKSGGPLAITEEDCGNNEYFEETTASDIQFASETVVSDHLTKAYLEEGSDTRINAVLEPPDAPLKASHDIQSVDELAGGLSFSTTSHATTLVENVVLDQDVGVGGLSEGKESWSPPVPRLTEDVDKLDPDIGVRSIVADVSSGFEVPMNSSERKSLLAIGTSTENINALDPVPFPVEVKLPAPSAVTVEPEEEVRKNDAAGDPVDQVNREQVATENSKLPVGPAENTLGPSELNQGLTSLAGEDGVDSLTNPEPEVPVNSGEAALESSAGNNVANAEKMDTSLSQLSGSVLPSELLSHHSTPEVDRGLTCKDVADGAVGESHHVSESEMIEAATHGPQIVDTEKEVVDISGSTVEGDGILPTLERPDKVSVEGNSTMAPGNIFESPVLPSIDHSNSSQANVSSPIVISSVGVFEKEITQEQSEKSINQKILASDRKDVFDLQNTKETLSSKDDKSFTFDVMSLDKRDLTKNWHPLSSASDLRATQFAEGSTIPALLQVESQGLVLNNTETPQKTVKGTSRGRKKDSSEPKPRRASRKGVAKNSEKKSSSVKDSAASKLIETVDKLSPHSVTPPGSQQILPSAFGNMVFCQPFTDFQQVQLRAQIFVYGSLISKLIPEEVHMMSAFGGPDGGRSMWENAWRLCRERVLGQASSSTILETPVKSRAGEVIFDQVTNPGSRQASVSSSPAVRSNSKGIASPAISLVQPVGSPVWSISTQSFDASQFGTLPKGAIQPAFSTFHPVQSSPVANFFGPSSSRMPQTPFRSPWTASSQTSMQDPGARLPLLPVTESVKLAPVLESPISVPSGTERLPSVPAGLLPAASPSVDPKKAAILPAHPSSGSKSRKRKKASIPGDSGQISSQQSQIQLSPIPAPVGPHSAIVAPTSTYGFFSEARMDKHVPKSPSHSFGNPGLQEFDKSESALPEESIVKVREARKQAEDAAALASAAMSHSQAIWDQLDKRKNSGTVATADAKLASAAAAVSAAASVAKAAAAAASVASKAALQAKLMADEAMNPSTSNGHSSIGEYSSIIGGKDVSLSILRGDSAINFSNSAISEAREAVRKKIEAASAASLQAENLDALVKAAELAAEAIAKAGKVVAMGDPLPLTVLAEAGPEGFWELASPKRISELHVAKMGDVVATITGSSQQMARLNDKGTLGRSVNDTLGVENSGLGKKGAKVSNMGNGEQNLLPELQQRPKEAHSDVYGAVETPQQNSIAVGSQVEVFKSGEGFKSAWFSANVLSLKDGKALVCYSEIPSDEGSGKLEEWVDTECVGDEPPKLRIAHPMTIMKFEGTRKRRRAAMGVVTCSVGDKVDAWIKDSWREGVVTDKDKKDGTTVTVHFPAYGDASIVRSWHLRPSLIWKNGEWVEWASAVGSLNKYIEGDTPQGKRAKLGSPGPVPREKDKESKETQHVVNKEKPLHEESLKLTSDEKVFNMGKKGVDGKKDPVRTRTGLRKESSRVVIGVPKPGKKRKFMEVSKHLVGNQTKKTDELKDSTKLASYLIPQGGGPRGWKPFSRSDSKDKGVADSKAKVLRSGRSQNTSGRTLPPKNNLAAANSSGVPTQDVTDHDGFKRHNTSELKPLSESQDAASEGHADLVRSSDTGSFKTSATGRAARVTKGRVPSGKVAKAEDALNNDPSKSTADGAEPRRSIRRIQPTSRLLEGLQSSITINKFPSALHDRGQKVASKVPPKGKSNG</sequence>
<proteinExistence type="predicted"/>
<accession>A0ACB9NW15</accession>
<organism evidence="1 2">
    <name type="scientific">Melastoma candidum</name>
    <dbReference type="NCBI Taxonomy" id="119954"/>
    <lineage>
        <taxon>Eukaryota</taxon>
        <taxon>Viridiplantae</taxon>
        <taxon>Streptophyta</taxon>
        <taxon>Embryophyta</taxon>
        <taxon>Tracheophyta</taxon>
        <taxon>Spermatophyta</taxon>
        <taxon>Magnoliopsida</taxon>
        <taxon>eudicotyledons</taxon>
        <taxon>Gunneridae</taxon>
        <taxon>Pentapetalae</taxon>
        <taxon>rosids</taxon>
        <taxon>malvids</taxon>
        <taxon>Myrtales</taxon>
        <taxon>Melastomataceae</taxon>
        <taxon>Melastomatoideae</taxon>
        <taxon>Melastomateae</taxon>
        <taxon>Melastoma</taxon>
    </lineage>
</organism>